<dbReference type="InterPro" id="IPR050796">
    <property type="entry name" value="SCF_F-box_component"/>
</dbReference>
<dbReference type="SMART" id="SM00256">
    <property type="entry name" value="FBOX"/>
    <property type="match status" value="2"/>
</dbReference>
<evidence type="ECO:0000259" key="1">
    <source>
        <dbReference type="PROSITE" id="PS50181"/>
    </source>
</evidence>
<feature type="domain" description="F-box" evidence="1">
    <location>
        <begin position="1"/>
        <end position="43"/>
    </location>
</feature>
<dbReference type="EMBL" id="JARYMX010000004">
    <property type="protein sequence ID" value="KAJ9551767.1"/>
    <property type="molecule type" value="Genomic_DNA"/>
</dbReference>
<dbReference type="Pfam" id="PF08268">
    <property type="entry name" value="FBA_3"/>
    <property type="match status" value="1"/>
</dbReference>
<dbReference type="InterPro" id="IPR006527">
    <property type="entry name" value="F-box-assoc_dom_typ1"/>
</dbReference>
<dbReference type="NCBIfam" id="TIGR01640">
    <property type="entry name" value="F_box_assoc_1"/>
    <property type="match status" value="2"/>
</dbReference>
<dbReference type="InterPro" id="IPR036047">
    <property type="entry name" value="F-box-like_dom_sf"/>
</dbReference>
<dbReference type="PANTHER" id="PTHR31672">
    <property type="entry name" value="BNACNNG10540D PROTEIN"/>
    <property type="match status" value="1"/>
</dbReference>
<dbReference type="SUPFAM" id="SSF81383">
    <property type="entry name" value="F-box domain"/>
    <property type="match status" value="2"/>
</dbReference>
<dbReference type="AlphaFoldDB" id="A0AA38W7V2"/>
<sequence>MEDLPEELTIDILSRLPVKTIIHCKLVCNKWRNLILESSFVNLHHSRSPTGLIVHDRCRISKVTGNLNLFTYPGILKWVEIEDKIDHHHLHHDPLMSLDLSSAPIFQNTRMRQVGSVNGLICLWQCSLEHDNTYICNPVTREYMILPKQPYDRDRNATKVYGFGVSSVTGEYKVVRVFQDILPNVLESEVYTLGTCQWRRVKGVPYWVHGSKMFNSPYPFFGPYLNGHCHWLVSDQHAPEKLCSFDLDKETFQLFPSPPEAIQGIEYHDRSLGVLKGCLCQLDIYDSQFTIWVMKEYGVKKSWHKEVVIKQGFSFDLECISSLMVGNTLVGVDDIPVYPDSIHGVSMWRYSDHGSAFGKRNLNFVWFRTLMDPSMEDLPEELTIDILSRLPVKTIIHCKRVCKKWRNLVSDSSFVNLHLSRSPTGLIISRYAFMCRSNYCLFSSYPGTMKWVEIEDKVDHHRLYHDRLLSLNLNLAPILQNTWILHMGSVNGLICLWRSVLDNTYICNPVTREYMILPGQHFKRDGFEKAACGFGVNSLTGEYKVVWTFQAKVVQNGHKPARTSVIEAEVYTLGTGQWRSLGPVPVTYDWLINRLHKFHGTFLNNHFHWVVSDSKDTHDKIATFDLDKETFQLFPSPPEFVQGKQCYGQSLGILKGCLCKLDTYHSELTIWVMKEYGIKNSWHKEVVITRETCIDLKWPLFAPIDLIVGLKDGSMLMVFESKLCVFDPRSQTIEETKTFEPHSRGLAYRPSFLKLQNFESEMVHMF</sequence>
<keyword evidence="3" id="KW-1185">Reference proteome</keyword>
<dbReference type="Pfam" id="PF12937">
    <property type="entry name" value="F-box-like"/>
    <property type="match status" value="1"/>
</dbReference>
<proteinExistence type="predicted"/>
<dbReference type="Gene3D" id="1.20.1280.50">
    <property type="match status" value="2"/>
</dbReference>
<dbReference type="InterPro" id="IPR017451">
    <property type="entry name" value="F-box-assoc_interact_dom"/>
</dbReference>
<dbReference type="InterPro" id="IPR001810">
    <property type="entry name" value="F-box_dom"/>
</dbReference>
<dbReference type="InterPro" id="IPR013187">
    <property type="entry name" value="F-box-assoc_dom_typ3"/>
</dbReference>
<reference evidence="2" key="1">
    <citation type="submission" date="2023-03" db="EMBL/GenBank/DDBJ databases">
        <title>Chromosome-scale reference genome and RAD-based genetic map of yellow starthistle (Centaurea solstitialis) reveal putative structural variation and QTLs associated with invader traits.</title>
        <authorList>
            <person name="Reatini B."/>
            <person name="Cang F.A."/>
            <person name="Jiang Q."/>
            <person name="Mckibben M.T.W."/>
            <person name="Barker M.S."/>
            <person name="Rieseberg L.H."/>
            <person name="Dlugosch K.M."/>
        </authorList>
    </citation>
    <scope>NUCLEOTIDE SEQUENCE</scope>
    <source>
        <strain evidence="2">CAN-66</strain>
        <tissue evidence="2">Leaf</tissue>
    </source>
</reference>
<name>A0AA38W7V2_9ASTR</name>
<accession>A0AA38W7V2</accession>
<feature type="domain" description="F-box" evidence="1">
    <location>
        <begin position="372"/>
        <end position="417"/>
    </location>
</feature>
<dbReference type="Pfam" id="PF00646">
    <property type="entry name" value="F-box"/>
    <property type="match status" value="1"/>
</dbReference>
<dbReference type="CDD" id="cd22157">
    <property type="entry name" value="F-box_AtFBW1-like"/>
    <property type="match status" value="2"/>
</dbReference>
<evidence type="ECO:0000313" key="3">
    <source>
        <dbReference type="Proteomes" id="UP001172457"/>
    </source>
</evidence>
<evidence type="ECO:0000313" key="2">
    <source>
        <dbReference type="EMBL" id="KAJ9551767.1"/>
    </source>
</evidence>
<dbReference type="Proteomes" id="UP001172457">
    <property type="component" value="Chromosome 4"/>
</dbReference>
<gene>
    <name evidence="2" type="ORF">OSB04_015812</name>
</gene>
<dbReference type="PROSITE" id="PS50181">
    <property type="entry name" value="FBOX"/>
    <property type="match status" value="2"/>
</dbReference>
<dbReference type="Pfam" id="PF07734">
    <property type="entry name" value="FBA_1"/>
    <property type="match status" value="1"/>
</dbReference>
<comment type="caution">
    <text evidence="2">The sequence shown here is derived from an EMBL/GenBank/DDBJ whole genome shotgun (WGS) entry which is preliminary data.</text>
</comment>
<dbReference type="PANTHER" id="PTHR31672:SF13">
    <property type="entry name" value="F-BOX PROTEIN CPR30-LIKE"/>
    <property type="match status" value="1"/>
</dbReference>
<organism evidence="2 3">
    <name type="scientific">Centaurea solstitialis</name>
    <name type="common">yellow star-thistle</name>
    <dbReference type="NCBI Taxonomy" id="347529"/>
    <lineage>
        <taxon>Eukaryota</taxon>
        <taxon>Viridiplantae</taxon>
        <taxon>Streptophyta</taxon>
        <taxon>Embryophyta</taxon>
        <taxon>Tracheophyta</taxon>
        <taxon>Spermatophyta</taxon>
        <taxon>Magnoliopsida</taxon>
        <taxon>eudicotyledons</taxon>
        <taxon>Gunneridae</taxon>
        <taxon>Pentapetalae</taxon>
        <taxon>asterids</taxon>
        <taxon>campanulids</taxon>
        <taxon>Asterales</taxon>
        <taxon>Asteraceae</taxon>
        <taxon>Carduoideae</taxon>
        <taxon>Cardueae</taxon>
        <taxon>Centaureinae</taxon>
        <taxon>Centaurea</taxon>
    </lineage>
</organism>
<protein>
    <recommendedName>
        <fullName evidence="1">F-box domain-containing protein</fullName>
    </recommendedName>
</protein>